<sequence>MGKLMKYEIKGSYKFILGVLALVLILTTGIYAYIVNNKGGSPAGALFVGLSVLIIFGSLLTTFLYIVSSFRKELYEDRGYLTFTLPLTGNQVLGAKLIVALMWFTILAIVIVVYHLIMLSIFAPTEFSISQMFSRATSAALPYKEIITTIILGFINGTLTLILIYFSMALSRVTFRNKKIGGFWFVVFLVLNGIITYSQIKIAQLIPYYLDISTFTIGSMDILSHGFHVDVDRYGIMMAGDFGNILFNIPSFIYSIIIGIVMFLGTGYLIENKIDI</sequence>
<name>A0A1H2V852_9FIRM</name>
<keyword evidence="1" id="KW-1133">Transmembrane helix</keyword>
<feature type="transmembrane region" description="Helical" evidence="1">
    <location>
        <begin position="46"/>
        <end position="67"/>
    </location>
</feature>
<dbReference type="OrthoDB" id="9816138at2"/>
<feature type="transmembrane region" description="Helical" evidence="1">
    <location>
        <begin position="245"/>
        <end position="270"/>
    </location>
</feature>
<feature type="transmembrane region" description="Helical" evidence="1">
    <location>
        <begin position="12"/>
        <end position="34"/>
    </location>
</feature>
<evidence type="ECO:0000313" key="2">
    <source>
        <dbReference type="EMBL" id="SDW64491.1"/>
    </source>
</evidence>
<feature type="transmembrane region" description="Helical" evidence="1">
    <location>
        <begin position="180"/>
        <end position="200"/>
    </location>
</feature>
<evidence type="ECO:0000313" key="3">
    <source>
        <dbReference type="Proteomes" id="UP000198828"/>
    </source>
</evidence>
<organism evidence="2 3">
    <name type="scientific">Tepidimicrobium xylanilyticum</name>
    <dbReference type="NCBI Taxonomy" id="1123352"/>
    <lineage>
        <taxon>Bacteria</taxon>
        <taxon>Bacillati</taxon>
        <taxon>Bacillota</taxon>
        <taxon>Tissierellia</taxon>
        <taxon>Tissierellales</taxon>
        <taxon>Tepidimicrobiaceae</taxon>
        <taxon>Tepidimicrobium</taxon>
    </lineage>
</organism>
<feature type="transmembrane region" description="Helical" evidence="1">
    <location>
        <begin position="97"/>
        <end position="123"/>
    </location>
</feature>
<keyword evidence="3" id="KW-1185">Reference proteome</keyword>
<gene>
    <name evidence="2" type="ORF">SAMN05660923_01045</name>
</gene>
<protein>
    <recommendedName>
        <fullName evidence="4">ABC-2 family transporter protein</fullName>
    </recommendedName>
</protein>
<evidence type="ECO:0008006" key="4">
    <source>
        <dbReference type="Google" id="ProtNLM"/>
    </source>
</evidence>
<dbReference type="AlphaFoldDB" id="A0A1H2V852"/>
<reference evidence="2 3" key="1">
    <citation type="submission" date="2016-10" db="EMBL/GenBank/DDBJ databases">
        <authorList>
            <person name="de Groot N.N."/>
        </authorList>
    </citation>
    <scope>NUCLEOTIDE SEQUENCE [LARGE SCALE GENOMIC DNA]</scope>
    <source>
        <strain evidence="2 3">DSM 23310</strain>
    </source>
</reference>
<accession>A0A1H2V852</accession>
<dbReference type="Proteomes" id="UP000198828">
    <property type="component" value="Unassembled WGS sequence"/>
</dbReference>
<feature type="transmembrane region" description="Helical" evidence="1">
    <location>
        <begin position="146"/>
        <end position="168"/>
    </location>
</feature>
<evidence type="ECO:0000256" key="1">
    <source>
        <dbReference type="SAM" id="Phobius"/>
    </source>
</evidence>
<keyword evidence="1" id="KW-0812">Transmembrane</keyword>
<dbReference type="EMBL" id="FNNG01000003">
    <property type="protein sequence ID" value="SDW64491.1"/>
    <property type="molecule type" value="Genomic_DNA"/>
</dbReference>
<keyword evidence="1" id="KW-0472">Membrane</keyword>
<proteinExistence type="predicted"/>
<dbReference type="RefSeq" id="WP_093751495.1">
    <property type="nucleotide sequence ID" value="NZ_FNNG01000003.1"/>
</dbReference>